<dbReference type="SUPFAM" id="SSF55159">
    <property type="entry name" value="eIF1-like"/>
    <property type="match status" value="1"/>
</dbReference>
<comment type="caution">
    <text evidence="3">The sequence shown here is derived from an EMBL/GenBank/DDBJ whole genome shotgun (WGS) entry which is preliminary data.</text>
</comment>
<dbReference type="PROSITE" id="PS50296">
    <property type="entry name" value="SUI1"/>
    <property type="match status" value="1"/>
</dbReference>
<dbReference type="PRINTS" id="PR00092">
    <property type="entry name" value="TYROSINASE"/>
</dbReference>
<dbReference type="InterPro" id="IPR041366">
    <property type="entry name" value="Pre-PUA"/>
</dbReference>
<evidence type="ECO:0000313" key="4">
    <source>
        <dbReference type="Proteomes" id="UP001140091"/>
    </source>
</evidence>
<dbReference type="Proteomes" id="UP001140091">
    <property type="component" value="Unassembled WGS sequence"/>
</dbReference>
<dbReference type="Pfam" id="PF25304">
    <property type="entry name" value="WHD_eIF2D"/>
    <property type="match status" value="1"/>
</dbReference>
<gene>
    <name evidence="3" type="ORF">H1R20_g4365</name>
</gene>
<dbReference type="Pfam" id="PF26291">
    <property type="entry name" value="SWIB_eIF2D"/>
    <property type="match status" value="1"/>
</dbReference>
<dbReference type="SUPFAM" id="SSF88697">
    <property type="entry name" value="PUA domain-like"/>
    <property type="match status" value="1"/>
</dbReference>
<dbReference type="Pfam" id="PF17832">
    <property type="entry name" value="Pre-PUA"/>
    <property type="match status" value="1"/>
</dbReference>
<evidence type="ECO:0000256" key="1">
    <source>
        <dbReference type="ARBA" id="ARBA00022490"/>
    </source>
</evidence>
<sequence>MFKKPLSNLKTSSALRSSDRRKLKQRVMSAFNLSPEDGDLLVPDGIESVKFKSHLEELGVAYLSSQGDPLWFTIGKGSDELIPTIYTLWKKDDLLPFLSTPAAVIPILTGGTDLMTPEVVHHPPSLAEGTLVSIRQYSQGDDKAYLSVPLAVGRMALPSDQLTSGGKEQKKAVLMTHVWKDYLWDMGSKPDVPNDKAVEIGGQIAESSQDELGSGIQAAAISPPPSEIDEQEPQALPSDVGVLYTPEEISELLQKSLLQAITGPLASAPASTYPIPVTQFYTNYILPSRPAFPTFVLRPSSSPSEDDESHIDPQSISIKTSTHKSLTLFLKASEKLGLVTVKHPQKHSQQTDSLVMSVNAKHSLVQSHVSFLTVGDREAKAAETAAREEKDRLAADDLSQELEIREWWEPHLVTVDLFKGLGGNPSGAYTPTEIRSLVFEYVTARDLINKEDQSYINLDELFNACLAPKPGGKRDDLVNKIIAKMQAWYEIRAPGKDPVPEKGQLKPIQVVPKIREGSKASTMITGFEPFLVDAEEMAEDLRKSCAAATGISPIAGKPAGSGMEVLVQGKHAPAVVQYLMADSIRSDKTGTAPEAFLMPPKRLFLLPIGQSAYTQMQVQIFIQFALEQLDFLARLALAAALMIPRVLCSLLIIFLAVFTSALPQAATDGVEYVELEPEATDASHSGSGGPRRCKRLAVRKEWRDLSATHKRDYIRAVKCLQQRRALNTTLPNKFTRFDEFSLSHSNAAERVHGVGQFLPWHRHFGYLHHQALRDCNYAGPFPYWDWTRDTNGNTPIQQSPLFDPVTGFGGDGVAGTYTPPTDDDGTPFPIIPEFMKGCVQTGPFANLVLHVGPGRRFTDHCLVRGFHEELRPSLSQPHISNIMSQTTYDNFWNSLDGLPFKPDSRLHDAGHGFTGGDMISFYTSPNDPIFFLHHAGLDRIWWQWQNADLNNRLYQIGGIVNYQPPFGEVTLDYQLPYPGLATPWVTLRDAMDPRLEPYCYTY</sequence>
<evidence type="ECO:0000259" key="2">
    <source>
        <dbReference type="PROSITE" id="PS50296"/>
    </source>
</evidence>
<dbReference type="Pfam" id="PF00264">
    <property type="entry name" value="Tyrosinase"/>
    <property type="match status" value="1"/>
</dbReference>
<dbReference type="SUPFAM" id="SSF47592">
    <property type="entry name" value="SWIB/MDM2 domain"/>
    <property type="match status" value="1"/>
</dbReference>
<accession>A0A9W8JFW5</accession>
<dbReference type="Pfam" id="PF26292">
    <property type="entry name" value="PUA_elF2D"/>
    <property type="match status" value="1"/>
</dbReference>
<keyword evidence="4" id="KW-1185">Reference proteome</keyword>
<dbReference type="GO" id="GO:0001731">
    <property type="term" value="P:formation of translation preinitiation complex"/>
    <property type="evidence" value="ECO:0007669"/>
    <property type="project" value="InterPro"/>
</dbReference>
<dbReference type="InterPro" id="IPR048248">
    <property type="entry name" value="PUA_eIF2d-like"/>
</dbReference>
<dbReference type="GO" id="GO:0003743">
    <property type="term" value="F:translation initiation factor activity"/>
    <property type="evidence" value="ECO:0007669"/>
    <property type="project" value="InterPro"/>
</dbReference>
<dbReference type="GO" id="GO:0016491">
    <property type="term" value="F:oxidoreductase activity"/>
    <property type="evidence" value="ECO:0007669"/>
    <property type="project" value="InterPro"/>
</dbReference>
<keyword evidence="1" id="KW-0963">Cytoplasm</keyword>
<dbReference type="InterPro" id="IPR058886">
    <property type="entry name" value="SWIB_eIF2D"/>
</dbReference>
<dbReference type="EMBL" id="JANBPK010000762">
    <property type="protein sequence ID" value="KAJ2932728.1"/>
    <property type="molecule type" value="Genomic_DNA"/>
</dbReference>
<dbReference type="SUPFAM" id="SSF48056">
    <property type="entry name" value="Di-copper centre-containing domain"/>
    <property type="match status" value="1"/>
</dbReference>
<evidence type="ECO:0000313" key="3">
    <source>
        <dbReference type="EMBL" id="KAJ2932728.1"/>
    </source>
</evidence>
<dbReference type="InterPro" id="IPR039759">
    <property type="entry name" value="eIF2D_SUI1"/>
</dbReference>
<dbReference type="CDD" id="cd11610">
    <property type="entry name" value="eIF2D_N"/>
    <property type="match status" value="1"/>
</dbReference>
<dbReference type="InterPro" id="IPR036885">
    <property type="entry name" value="SWIB_MDM2_dom_sf"/>
</dbReference>
<dbReference type="InterPro" id="IPR057429">
    <property type="entry name" value="WH_eIF2D"/>
</dbReference>
<dbReference type="CDD" id="cd21156">
    <property type="entry name" value="PUA_eIF2d-like"/>
    <property type="match status" value="1"/>
</dbReference>
<dbReference type="PROSITE" id="PS00498">
    <property type="entry name" value="TYROSINASE_2"/>
    <property type="match status" value="1"/>
</dbReference>
<name>A0A9W8JFW5_9AGAR</name>
<dbReference type="AlphaFoldDB" id="A0A9W8JFW5"/>
<dbReference type="PANTHER" id="PTHR12217:SF4">
    <property type="entry name" value="EUKARYOTIC TRANSLATION INITIATION FACTOR 2D"/>
    <property type="match status" value="1"/>
</dbReference>
<dbReference type="InterPro" id="IPR001950">
    <property type="entry name" value="SUI1"/>
</dbReference>
<protein>
    <recommendedName>
        <fullName evidence="2">SUI1 domain-containing protein</fullName>
    </recommendedName>
</protein>
<dbReference type="PANTHER" id="PTHR12217">
    <property type="entry name" value="EUKARYOTIC TRANSLATION INITIATION FACTOR 2D"/>
    <property type="match status" value="1"/>
</dbReference>
<dbReference type="InterPro" id="IPR002227">
    <property type="entry name" value="Tyrosinase_Cu-bd"/>
</dbReference>
<dbReference type="Gene3D" id="1.10.1280.10">
    <property type="entry name" value="Di-copper center containing domain from catechol oxidase"/>
    <property type="match status" value="1"/>
</dbReference>
<feature type="domain" description="SUI1" evidence="2">
    <location>
        <begin position="508"/>
        <end position="583"/>
    </location>
</feature>
<dbReference type="InterPro" id="IPR039757">
    <property type="entry name" value="EIF2D"/>
</dbReference>
<organism evidence="3 4">
    <name type="scientific">Candolleomyces eurysporus</name>
    <dbReference type="NCBI Taxonomy" id="2828524"/>
    <lineage>
        <taxon>Eukaryota</taxon>
        <taxon>Fungi</taxon>
        <taxon>Dikarya</taxon>
        <taxon>Basidiomycota</taxon>
        <taxon>Agaricomycotina</taxon>
        <taxon>Agaricomycetes</taxon>
        <taxon>Agaricomycetidae</taxon>
        <taxon>Agaricales</taxon>
        <taxon>Agaricineae</taxon>
        <taxon>Psathyrellaceae</taxon>
        <taxon>Candolleomyces</taxon>
    </lineage>
</organism>
<dbReference type="InterPro" id="IPR036877">
    <property type="entry name" value="SUI1_dom_sf"/>
</dbReference>
<dbReference type="Gene3D" id="3.10.400.20">
    <property type="match status" value="1"/>
</dbReference>
<dbReference type="InterPro" id="IPR008922">
    <property type="entry name" value="Di-copper_centre_dom_sf"/>
</dbReference>
<dbReference type="CDD" id="cd11608">
    <property type="entry name" value="eIF2D_C"/>
    <property type="match status" value="1"/>
</dbReference>
<dbReference type="OrthoDB" id="199771at2759"/>
<dbReference type="Gene3D" id="3.30.780.10">
    <property type="entry name" value="SUI1-like domain"/>
    <property type="match status" value="1"/>
</dbReference>
<reference evidence="3" key="1">
    <citation type="submission" date="2022-06" db="EMBL/GenBank/DDBJ databases">
        <title>Genome Sequence of Candolleomyces eurysporus.</title>
        <authorList>
            <person name="Buettner E."/>
        </authorList>
    </citation>
    <scope>NUCLEOTIDE SEQUENCE</scope>
    <source>
        <strain evidence="3">VTCC 930004</strain>
    </source>
</reference>
<dbReference type="InterPro" id="IPR015947">
    <property type="entry name" value="PUA-like_sf"/>
</dbReference>
<proteinExistence type="predicted"/>
<dbReference type="InterPro" id="IPR048247">
    <property type="entry name" value="eIF2D_N"/>
</dbReference>
<dbReference type="Pfam" id="PF01253">
    <property type="entry name" value="SUI1"/>
    <property type="match status" value="1"/>
</dbReference>
<feature type="non-terminal residue" evidence="3">
    <location>
        <position position="1"/>
    </location>
</feature>